<dbReference type="EMBL" id="DRMN01000371">
    <property type="protein sequence ID" value="HFB55393.1"/>
    <property type="molecule type" value="Genomic_DNA"/>
</dbReference>
<keyword evidence="5 9" id="KW-0418">Kinase</keyword>
<dbReference type="EC" id="2.7.13.3" evidence="2"/>
<name>A0A7C3G5V0_9PROT</name>
<dbReference type="PROSITE" id="PS50109">
    <property type="entry name" value="HIS_KIN"/>
    <property type="match status" value="1"/>
</dbReference>
<dbReference type="Gene3D" id="3.30.565.10">
    <property type="entry name" value="Histidine kinase-like ATPase, C-terminal domain"/>
    <property type="match status" value="1"/>
</dbReference>
<dbReference type="Proteomes" id="UP000886042">
    <property type="component" value="Unassembled WGS sequence"/>
</dbReference>
<dbReference type="InterPro" id="IPR005467">
    <property type="entry name" value="His_kinase_dom"/>
</dbReference>
<dbReference type="Pfam" id="PF02518">
    <property type="entry name" value="HATPase_c"/>
    <property type="match status" value="1"/>
</dbReference>
<reference evidence="9" key="1">
    <citation type="journal article" date="2020" name="mSystems">
        <title>Genome- and Community-Level Interaction Insights into Carbon Utilization and Element Cycling Functions of Hydrothermarchaeota in Hydrothermal Sediment.</title>
        <authorList>
            <person name="Zhou Z."/>
            <person name="Liu Y."/>
            <person name="Xu W."/>
            <person name="Pan J."/>
            <person name="Luo Z.H."/>
            <person name="Li M."/>
        </authorList>
    </citation>
    <scope>NUCLEOTIDE SEQUENCE [LARGE SCALE GENOMIC DNA]</scope>
    <source>
        <strain evidence="9">HyVt-489</strain>
    </source>
</reference>
<comment type="caution">
    <text evidence="9">The sequence shown here is derived from an EMBL/GenBank/DDBJ whole genome shotgun (WGS) entry which is preliminary data.</text>
</comment>
<dbReference type="InterPro" id="IPR004358">
    <property type="entry name" value="Sig_transdc_His_kin-like_C"/>
</dbReference>
<evidence type="ECO:0000256" key="4">
    <source>
        <dbReference type="ARBA" id="ARBA00022741"/>
    </source>
</evidence>
<dbReference type="PANTHER" id="PTHR44936">
    <property type="entry name" value="SENSOR PROTEIN CREC"/>
    <property type="match status" value="1"/>
</dbReference>
<dbReference type="AlphaFoldDB" id="A0A7C3G5V0"/>
<evidence type="ECO:0000313" key="9">
    <source>
        <dbReference type="EMBL" id="HFB55393.1"/>
    </source>
</evidence>
<gene>
    <name evidence="9" type="ORF">ENJ46_05660</name>
</gene>
<organism evidence="9">
    <name type="scientific">Hellea balneolensis</name>
    <dbReference type="NCBI Taxonomy" id="287478"/>
    <lineage>
        <taxon>Bacteria</taxon>
        <taxon>Pseudomonadati</taxon>
        <taxon>Pseudomonadota</taxon>
        <taxon>Alphaproteobacteria</taxon>
        <taxon>Maricaulales</taxon>
        <taxon>Robiginitomaculaceae</taxon>
        <taxon>Hellea</taxon>
    </lineage>
</organism>
<dbReference type="InterPro" id="IPR050980">
    <property type="entry name" value="2C_sensor_his_kinase"/>
</dbReference>
<feature type="compositionally biased region" description="Basic residues" evidence="7">
    <location>
        <begin position="191"/>
        <end position="212"/>
    </location>
</feature>
<evidence type="ECO:0000259" key="8">
    <source>
        <dbReference type="PROSITE" id="PS50109"/>
    </source>
</evidence>
<evidence type="ECO:0000256" key="1">
    <source>
        <dbReference type="ARBA" id="ARBA00000085"/>
    </source>
</evidence>
<feature type="region of interest" description="Disordered" evidence="7">
    <location>
        <begin position="182"/>
        <end position="212"/>
    </location>
</feature>
<proteinExistence type="predicted"/>
<protein>
    <recommendedName>
        <fullName evidence="2">histidine kinase</fullName>
        <ecNumber evidence="2">2.7.13.3</ecNumber>
    </recommendedName>
</protein>
<sequence>KASRMDAALAREPAEPVDMDKFLEDIAGFYTQTRRETGVDVIHMASGASEPIIVRVLENSLGQVLRNLIDNALTFSPQPVSDDGPISSVRVQAHRVNDADKDYVLVTIDDDGPGISAENLEDVFNRFYTYRPENASFGDHSGLGLAICRQIMDAHNGTITASNRMDDGGKISGARFTLRFPVRRVSEDGKKKKRKNPRNPKKTKTSRQKNRP</sequence>
<feature type="domain" description="Histidine kinase" evidence="8">
    <location>
        <begin position="1"/>
        <end position="184"/>
    </location>
</feature>
<dbReference type="SUPFAM" id="SSF55874">
    <property type="entry name" value="ATPase domain of HSP90 chaperone/DNA topoisomerase II/histidine kinase"/>
    <property type="match status" value="1"/>
</dbReference>
<evidence type="ECO:0000256" key="6">
    <source>
        <dbReference type="ARBA" id="ARBA00022840"/>
    </source>
</evidence>
<keyword evidence="3" id="KW-0808">Transferase</keyword>
<dbReference type="GO" id="GO:0004673">
    <property type="term" value="F:protein histidine kinase activity"/>
    <property type="evidence" value="ECO:0007669"/>
    <property type="project" value="UniProtKB-EC"/>
</dbReference>
<evidence type="ECO:0000256" key="5">
    <source>
        <dbReference type="ARBA" id="ARBA00022777"/>
    </source>
</evidence>
<dbReference type="SMART" id="SM00387">
    <property type="entry name" value="HATPase_c"/>
    <property type="match status" value="1"/>
</dbReference>
<feature type="non-terminal residue" evidence="9">
    <location>
        <position position="1"/>
    </location>
</feature>
<comment type="catalytic activity">
    <reaction evidence="1">
        <text>ATP + protein L-histidine = ADP + protein N-phospho-L-histidine.</text>
        <dbReference type="EC" id="2.7.13.3"/>
    </reaction>
</comment>
<keyword evidence="6" id="KW-0067">ATP-binding</keyword>
<dbReference type="InterPro" id="IPR036890">
    <property type="entry name" value="HATPase_C_sf"/>
</dbReference>
<dbReference type="GO" id="GO:0005524">
    <property type="term" value="F:ATP binding"/>
    <property type="evidence" value="ECO:0007669"/>
    <property type="project" value="UniProtKB-KW"/>
</dbReference>
<evidence type="ECO:0000256" key="7">
    <source>
        <dbReference type="SAM" id="MobiDB-lite"/>
    </source>
</evidence>
<keyword evidence="4" id="KW-0547">Nucleotide-binding</keyword>
<dbReference type="PANTHER" id="PTHR44936:SF10">
    <property type="entry name" value="SENSOR PROTEIN RSTB"/>
    <property type="match status" value="1"/>
</dbReference>
<evidence type="ECO:0000256" key="3">
    <source>
        <dbReference type="ARBA" id="ARBA00022679"/>
    </source>
</evidence>
<dbReference type="PRINTS" id="PR00344">
    <property type="entry name" value="BCTRLSENSOR"/>
</dbReference>
<evidence type="ECO:0000256" key="2">
    <source>
        <dbReference type="ARBA" id="ARBA00012438"/>
    </source>
</evidence>
<dbReference type="InterPro" id="IPR003594">
    <property type="entry name" value="HATPase_dom"/>
</dbReference>
<accession>A0A7C3G5V0</accession>